<dbReference type="Pfam" id="PF15258">
    <property type="entry name" value="FAM222A"/>
    <property type="match status" value="1"/>
</dbReference>
<feature type="domain" description="Band 7" evidence="2">
    <location>
        <begin position="43"/>
        <end position="225"/>
    </location>
</feature>
<proteinExistence type="predicted"/>
<dbReference type="CDD" id="cd03399">
    <property type="entry name" value="SPFH_flotillin"/>
    <property type="match status" value="1"/>
</dbReference>
<evidence type="ECO:0000313" key="4">
    <source>
        <dbReference type="Proteomes" id="UP000034805"/>
    </source>
</evidence>
<evidence type="ECO:0000313" key="3">
    <source>
        <dbReference type="EMBL" id="KPP69069.1"/>
    </source>
</evidence>
<sequence>MHMWMLWLRSEDIRGWWLGLGVVVCLRHTEVKVMTDGDLLAIACEQFLGKSVMEIKSVVLQTLEGHLRSILGTLTVEQIYQDRDQFAQLVREVAAPDVGRMGIEILSFTIKDVYDKVEYLSSLGKTQTAAVRRDADIGVAEAERDAGIREAECKKEMMDVKFQADTKMADSKRELEMQKAAFNQEVNTKKAEAQLAYELQAAKEQQKIRLEEIEIEVVQRKKQITIEEKEIVRTDKELIATVKRPAEAEAYKMQQLAEGHKIKKVLTAQAEAEKIRRVGEAEAGSIEAVGKAEAEKMRLKAQAYQQYGEAAKTALVLEALPKIAAKVAAPLAKTNEIVILSGEGSRITGEVNRLLAELPVSVNALTGVDLTKDIRRSGYDPYGDSTRKMRSAQYPTPAELDAYAKKVAHSPLTIKIFPNSVKVPQKKHVRRTVNGLDTSSHRYCPYPSQASAKAGLLSVVKMPIKGVIKDMHGSRVHQFPEATMNHHNGSYFPQSTLNVPQTTPQSQGPLQPQHIAQQQNLNHVQALAQQKPRSQPCLQTVSRQQVGPQGLRHLPSSTQPLSMQHHQALPPVQTVPYPLSLQPTPANMMLHNLEQTHTNLHWTRNMPGTEAPPNVTVSTSTIPLPMAAGLHHNRPADLSSIVHQINQFCQTRARIGTTSLCEGQIANPSPINRNLLISTSSRALSHHSAPGAPPMCVLGSAHKAAAPIPVGALPPLDIATVNPMHMLRGDGKTQQQSWSQQHGMLQQNISEAEHLGKPALLDPPGGPAFPNNSTGYPLDMSLGQPFNLKLPMDKPTPSPPVIGVPAAISYTNGPYLKPLWNGVLPTPNSDSSGSQDLALHFHGGPLGAQVDCTPASIQRPGASSSGHTNPRQAMEYMAGDFHAACFKDQSFGNRGKIQRPAI</sequence>
<dbReference type="Gene3D" id="3.30.479.30">
    <property type="entry name" value="Band 7 domain"/>
    <property type="match status" value="1"/>
</dbReference>
<dbReference type="AlphaFoldDB" id="A0A0P7X4Y1"/>
<dbReference type="InterPro" id="IPR036013">
    <property type="entry name" value="Band_7/SPFH_dom_sf"/>
</dbReference>
<dbReference type="EMBL" id="JARO02004139">
    <property type="protein sequence ID" value="KPP69069.1"/>
    <property type="molecule type" value="Genomic_DNA"/>
</dbReference>
<dbReference type="PANTHER" id="PTHR16070">
    <property type="entry name" value="PROTEIN FAM222A-RELATED"/>
    <property type="match status" value="1"/>
</dbReference>
<gene>
    <name evidence="3" type="ORF">Z043_112203</name>
</gene>
<dbReference type="SMART" id="SM00244">
    <property type="entry name" value="PHB"/>
    <property type="match status" value="1"/>
</dbReference>
<organism evidence="3 4">
    <name type="scientific">Scleropages formosus</name>
    <name type="common">Asian bonytongue</name>
    <name type="synonym">Osteoglossum formosum</name>
    <dbReference type="NCBI Taxonomy" id="113540"/>
    <lineage>
        <taxon>Eukaryota</taxon>
        <taxon>Metazoa</taxon>
        <taxon>Chordata</taxon>
        <taxon>Craniata</taxon>
        <taxon>Vertebrata</taxon>
        <taxon>Euteleostomi</taxon>
        <taxon>Actinopterygii</taxon>
        <taxon>Neopterygii</taxon>
        <taxon>Teleostei</taxon>
        <taxon>Osteoglossocephala</taxon>
        <taxon>Osteoglossomorpha</taxon>
        <taxon>Osteoglossiformes</taxon>
        <taxon>Osteoglossidae</taxon>
        <taxon>Scleropages</taxon>
    </lineage>
</organism>
<protein>
    <submittedName>
        <fullName evidence="3">Flotillin-2a-like</fullName>
    </submittedName>
</protein>
<evidence type="ECO:0000259" key="2">
    <source>
        <dbReference type="SMART" id="SM00244"/>
    </source>
</evidence>
<dbReference type="InterPro" id="IPR001107">
    <property type="entry name" value="Band_7"/>
</dbReference>
<name>A0A0P7X4Y1_SCLFO</name>
<evidence type="ECO:0000256" key="1">
    <source>
        <dbReference type="SAM" id="Coils"/>
    </source>
</evidence>
<accession>A0A0P7X4Y1</accession>
<dbReference type="STRING" id="113540.ENSSFOP00015039343"/>
<reference evidence="3 4" key="1">
    <citation type="submission" date="2015-08" db="EMBL/GenBank/DDBJ databases">
        <title>The genome of the Asian arowana (Scleropages formosus).</title>
        <authorList>
            <person name="Tan M.H."/>
            <person name="Gan H.M."/>
            <person name="Croft L.J."/>
            <person name="Austin C.M."/>
        </authorList>
    </citation>
    <scope>NUCLEOTIDE SEQUENCE [LARGE SCALE GENOMIC DNA]</scope>
    <source>
        <strain evidence="3">Aro1</strain>
    </source>
</reference>
<dbReference type="Proteomes" id="UP000034805">
    <property type="component" value="Unassembled WGS sequence"/>
</dbReference>
<comment type="caution">
    <text evidence="3">The sequence shown here is derived from an EMBL/GenBank/DDBJ whole genome shotgun (WGS) entry which is preliminary data.</text>
</comment>
<keyword evidence="1" id="KW-0175">Coiled coil</keyword>
<feature type="coiled-coil region" evidence="1">
    <location>
        <begin position="172"/>
        <end position="230"/>
    </location>
</feature>
<dbReference type="Pfam" id="PF01145">
    <property type="entry name" value="Band_7"/>
    <property type="match status" value="1"/>
</dbReference>
<dbReference type="SUPFAM" id="SSF117892">
    <property type="entry name" value="Band 7/SPFH domain"/>
    <property type="match status" value="1"/>
</dbReference>
<dbReference type="InterPro" id="IPR029340">
    <property type="entry name" value="FAM222"/>
</dbReference>
<feature type="non-terminal residue" evidence="3">
    <location>
        <position position="902"/>
    </location>
</feature>
<dbReference type="PANTHER" id="PTHR16070:SF1">
    <property type="entry name" value="PROTEIN FAM222B"/>
    <property type="match status" value="1"/>
</dbReference>